<dbReference type="EC" id="3.2.1.172" evidence="3"/>
<evidence type="ECO:0000313" key="3">
    <source>
        <dbReference type="EMBL" id="AOS44489.1"/>
    </source>
</evidence>
<dbReference type="RefSeq" id="WP_069961731.1">
    <property type="nucleotide sequence ID" value="NZ_CP016094.1"/>
</dbReference>
<keyword evidence="3" id="KW-0326">Glycosidase</keyword>
<evidence type="ECO:0000313" key="4">
    <source>
        <dbReference type="Proteomes" id="UP000095228"/>
    </source>
</evidence>
<dbReference type="PANTHER" id="PTHR33886:SF8">
    <property type="entry name" value="UNSATURATED RHAMNOGALACTURONAN HYDROLASE (EUROFUNG)"/>
    <property type="match status" value="1"/>
</dbReference>
<feature type="chain" id="PRO_5009105189" evidence="2">
    <location>
        <begin position="26"/>
        <end position="465"/>
    </location>
</feature>
<dbReference type="STRING" id="1838286.Verru16b_01551"/>
<dbReference type="InterPro" id="IPR010905">
    <property type="entry name" value="Glyco_hydro_88"/>
</dbReference>
<dbReference type="EMBL" id="CP016094">
    <property type="protein sequence ID" value="AOS44489.1"/>
    <property type="molecule type" value="Genomic_DNA"/>
</dbReference>
<dbReference type="PATRIC" id="fig|1838286.3.peg.1568"/>
<sequence length="465" mass="51685">MQPNPRFLSPARWTAMFMLACVAFAPLGAEGPYRNRDNPDLGDEAEGTYPIPYHLPQPAEITAVLERIHANLDRAMETRVINAKTRAEITDLTVFNPDAVASQGDRDGFHVMTYATGVTHAGMLAAGEATGDPRYQAFVRRHLEFLGRTIPYFQAQAKQIGAKQSSYRRLFDTNALDDSGAMCAALIKARLAGIGPDLQPAITHWAEYIRFKEFRLADGTLARRRPQPESLWADDAYMCIPALAQMGRLTGDPAWYDEAAKQAVQLARHLFNPQVGLYMHGRHLNQPLTAEFRWGRANGWVIMAQAELLDVLPADHPARPEILATYRRHVQALAELQSGAGLWHQMLDKPDSYLESSCTAMFVYAIAHGINRGWLSPVTYGSVAQAGWLGLAAQVNDQGQVENSCVGTTLASDHVYYYNRPTSAHHGHAYGPVLLAGAEMLKLYQNPAFTISRQFRTYHFVPRLP</sequence>
<dbReference type="InterPro" id="IPR012341">
    <property type="entry name" value="6hp_glycosidase-like_sf"/>
</dbReference>
<keyword evidence="2" id="KW-0732">Signal</keyword>
<dbReference type="KEGG" id="obg:Verru16b_01551"/>
<dbReference type="Gene3D" id="1.50.10.10">
    <property type="match status" value="1"/>
</dbReference>
<evidence type="ECO:0000256" key="2">
    <source>
        <dbReference type="SAM" id="SignalP"/>
    </source>
</evidence>
<protein>
    <submittedName>
        <fullName evidence="3">Unsaturated rhamnogalacturonyl hydrolase YteR</fullName>
        <ecNumber evidence="3">3.2.1.172</ecNumber>
    </submittedName>
</protein>
<dbReference type="InterPro" id="IPR008928">
    <property type="entry name" value="6-hairpin_glycosidase_sf"/>
</dbReference>
<accession>A0A1D8AUB2</accession>
<evidence type="ECO:0000256" key="1">
    <source>
        <dbReference type="ARBA" id="ARBA00022801"/>
    </source>
</evidence>
<dbReference type="GO" id="GO:0102211">
    <property type="term" value="F:unsaturated rhamnogalacturonyl hydrolase activity"/>
    <property type="evidence" value="ECO:0007669"/>
    <property type="project" value="UniProtKB-EC"/>
</dbReference>
<dbReference type="PANTHER" id="PTHR33886">
    <property type="entry name" value="UNSATURATED RHAMNOGALACTURONAN HYDROLASE (EUROFUNG)"/>
    <property type="match status" value="1"/>
</dbReference>
<organism evidence="3 4">
    <name type="scientific">Lacunisphaera limnophila</name>
    <dbReference type="NCBI Taxonomy" id="1838286"/>
    <lineage>
        <taxon>Bacteria</taxon>
        <taxon>Pseudomonadati</taxon>
        <taxon>Verrucomicrobiota</taxon>
        <taxon>Opitutia</taxon>
        <taxon>Opitutales</taxon>
        <taxon>Opitutaceae</taxon>
        <taxon>Lacunisphaera</taxon>
    </lineage>
</organism>
<reference evidence="3 4" key="1">
    <citation type="submission" date="2016-06" db="EMBL/GenBank/DDBJ databases">
        <title>Three novel species with peptidoglycan cell walls form the new genus Lacunisphaera gen. nov. in the family Opitutaceae of the verrucomicrobial subdivision 4.</title>
        <authorList>
            <person name="Rast P."/>
            <person name="Gloeckner I."/>
            <person name="Jogler M."/>
            <person name="Boedeker C."/>
            <person name="Jeske O."/>
            <person name="Wiegand S."/>
            <person name="Reinhardt R."/>
            <person name="Schumann P."/>
            <person name="Rohde M."/>
            <person name="Spring S."/>
            <person name="Gloeckner F.O."/>
            <person name="Jogler C."/>
        </authorList>
    </citation>
    <scope>NUCLEOTIDE SEQUENCE [LARGE SCALE GENOMIC DNA]</scope>
    <source>
        <strain evidence="3 4">IG16b</strain>
    </source>
</reference>
<proteinExistence type="predicted"/>
<dbReference type="AlphaFoldDB" id="A0A1D8AUB2"/>
<dbReference type="Proteomes" id="UP000095228">
    <property type="component" value="Chromosome"/>
</dbReference>
<dbReference type="Pfam" id="PF07470">
    <property type="entry name" value="Glyco_hydro_88"/>
    <property type="match status" value="1"/>
</dbReference>
<gene>
    <name evidence="3" type="primary">yteR_4</name>
    <name evidence="3" type="ORF">Verru16b_01551</name>
</gene>
<dbReference type="GO" id="GO:0005975">
    <property type="term" value="P:carbohydrate metabolic process"/>
    <property type="evidence" value="ECO:0007669"/>
    <property type="project" value="InterPro"/>
</dbReference>
<keyword evidence="1 3" id="KW-0378">Hydrolase</keyword>
<dbReference type="SUPFAM" id="SSF48208">
    <property type="entry name" value="Six-hairpin glycosidases"/>
    <property type="match status" value="1"/>
</dbReference>
<name>A0A1D8AUB2_9BACT</name>
<dbReference type="InterPro" id="IPR052043">
    <property type="entry name" value="PolySaccharide_Degr_Enz"/>
</dbReference>
<keyword evidence="4" id="KW-1185">Reference proteome</keyword>
<feature type="signal peptide" evidence="2">
    <location>
        <begin position="1"/>
        <end position="25"/>
    </location>
</feature>